<dbReference type="Pfam" id="PF24883">
    <property type="entry name" value="NPHP3_N"/>
    <property type="match status" value="1"/>
</dbReference>
<organism evidence="5 6">
    <name type="scientific">Gomphillus americanus</name>
    <dbReference type="NCBI Taxonomy" id="1940652"/>
    <lineage>
        <taxon>Eukaryota</taxon>
        <taxon>Fungi</taxon>
        <taxon>Dikarya</taxon>
        <taxon>Ascomycota</taxon>
        <taxon>Pezizomycotina</taxon>
        <taxon>Lecanoromycetes</taxon>
        <taxon>OSLEUM clade</taxon>
        <taxon>Ostropomycetidae</taxon>
        <taxon>Ostropales</taxon>
        <taxon>Graphidaceae</taxon>
        <taxon>Gomphilloideae</taxon>
        <taxon>Gomphillus</taxon>
    </lineage>
</organism>
<keyword evidence="6" id="KW-1185">Reference proteome</keyword>
<reference evidence="5" key="1">
    <citation type="submission" date="2021-03" db="EMBL/GenBank/DDBJ databases">
        <authorList>
            <person name="Tagirdzhanova G."/>
        </authorList>
    </citation>
    <scope>NUCLEOTIDE SEQUENCE</scope>
</reference>
<dbReference type="InterPro" id="IPR027417">
    <property type="entry name" value="P-loop_NTPase"/>
</dbReference>
<feature type="domain" description="Nephrocystin 3-like N-terminal" evidence="4">
    <location>
        <begin position="185"/>
        <end position="350"/>
    </location>
</feature>
<dbReference type="SUPFAM" id="SSF48403">
    <property type="entry name" value="Ankyrin repeat"/>
    <property type="match status" value="2"/>
</dbReference>
<gene>
    <name evidence="5" type="ORF">GOMPHAMPRED_007104</name>
</gene>
<dbReference type="PANTHER" id="PTHR24166">
    <property type="entry name" value="ROLLING PEBBLES, ISOFORM B"/>
    <property type="match status" value="1"/>
</dbReference>
<feature type="repeat" description="ANK" evidence="3">
    <location>
        <begin position="649"/>
        <end position="681"/>
    </location>
</feature>
<dbReference type="Proteomes" id="UP000664169">
    <property type="component" value="Unassembled WGS sequence"/>
</dbReference>
<dbReference type="InterPro" id="IPR036770">
    <property type="entry name" value="Ankyrin_rpt-contain_sf"/>
</dbReference>
<name>A0A8H3ERW4_9LECA</name>
<dbReference type="Pfam" id="PF12796">
    <property type="entry name" value="Ank_2"/>
    <property type="match status" value="3"/>
</dbReference>
<feature type="repeat" description="ANK" evidence="3">
    <location>
        <begin position="812"/>
        <end position="845"/>
    </location>
</feature>
<dbReference type="AlphaFoldDB" id="A0A8H3ERW4"/>
<accession>A0A8H3ERW4</accession>
<dbReference type="PROSITE" id="PS50297">
    <property type="entry name" value="ANK_REP_REGION"/>
    <property type="match status" value="3"/>
</dbReference>
<dbReference type="Gene3D" id="1.25.40.20">
    <property type="entry name" value="Ankyrin repeat-containing domain"/>
    <property type="match status" value="4"/>
</dbReference>
<dbReference type="PRINTS" id="PR01415">
    <property type="entry name" value="ANKYRIN"/>
</dbReference>
<sequence>MSFGFGVGDLLTVIHLANKIRKHFSGAPEQFRDIATEVRSLAGILQDVDTYIAGHELAAVQEKRLGEIEGNCRQVLNNVEKFIDENSSLQTSRQDTMERMKRVWQRVIWDPNDTRDLREQLTSSFVSLNTFLTALNASAISATNENVIKLVTKQQERQNNEILEWLAPLDYTAQHSDHLRACLAGTGQWLIESPKYQKWLHTKAQMLFLHGTPGTGKTILSSMIIDSLQSQCQTEKSIAVCYFYCDYRRRKEQQLDGIMLRLLRQLVDMVPILPLEIQDLYNRHQKYRTRPASEEIKIALASIARSFSMTYIIIDALDECQTTDNCQEELIDALLGLHGSGHVNIAVTSRPIPNIRTKFSSCESLEIRASSDDIGRYVEENLKSLPKFVANSIDLQHEVKSQVTANVDGMFLLAKLYIDSMRGKRSATQLRRLLASLASGSNSYKEAYTKTMEGLQTLNALAVEHDTKEFDEDNIPDLDDTISACCGLVTVGAESEIVRLVHYTTQEFFESEDGRVWLGGAQQKLAEKCITYLSFDEFSSGICEDLGDWNGRNYHYPFYEYSSQFWGDHARLCGDSAVVRPFLSKKKQLQASSQILLIQDTGYDHDVIQYFHSQGVSYMSPLSIVAHFGLQDILYEFLDKQSINATDVNLRTPLSYAAAHGQIGLVQLLLEKGAEIEFPDKDGRAPLQWAALNGHADVLLLLLTKVGSLDSDHVTITLLEAADRGQNNAVNVLLDKGANIQGSDQKGLTVLHMAASMEHESTIALLFNRGAQIDVQDDHGWTPLMWAVAVDNLSITTFLLEHGAKVNVKNKEGMTALMIGSRNAVECSIIRALLDHGVEVAAMDNNQYSALHYATLMTRFELTDWSWEWADRIETKYSKRRVDTVSCLLDHKADLLGLTSDGWSALGLAAKSGNLRVVHLLMDTYHRQCLDIDLATILDGRDEHGRNILHHIAKQNDLSLLEQFTQPNLSSKFYDKHGKSTLDYAVISGSEKMVLQLLDKIPSENLASSSDSSWSSLHWACRQGSFDLIHILAARGYAATTVKTIYPDAQWMPLDMAVYFENTRLISATNRDLDPRHKWHDTIASGIVDRDTNSGVISPVRANPLEQIAASYQAYCEGCLTVCVKNLIIALLTVNIR</sequence>
<evidence type="ECO:0000256" key="3">
    <source>
        <dbReference type="PROSITE-ProRule" id="PRU00023"/>
    </source>
</evidence>
<dbReference type="InterPro" id="IPR002110">
    <property type="entry name" value="Ankyrin_rpt"/>
</dbReference>
<feature type="repeat" description="ANK" evidence="3">
    <location>
        <begin position="682"/>
        <end position="714"/>
    </location>
</feature>
<feature type="repeat" description="ANK" evidence="3">
    <location>
        <begin position="779"/>
        <end position="811"/>
    </location>
</feature>
<proteinExistence type="predicted"/>
<dbReference type="SUPFAM" id="SSF52540">
    <property type="entry name" value="P-loop containing nucleoside triphosphate hydrolases"/>
    <property type="match status" value="1"/>
</dbReference>
<dbReference type="OrthoDB" id="195446at2759"/>
<feature type="repeat" description="ANK" evidence="3">
    <location>
        <begin position="746"/>
        <end position="778"/>
    </location>
</feature>
<evidence type="ECO:0000259" key="4">
    <source>
        <dbReference type="Pfam" id="PF24883"/>
    </source>
</evidence>
<dbReference type="PANTHER" id="PTHR24166:SF48">
    <property type="entry name" value="PROTEIN VAPYRIN"/>
    <property type="match status" value="1"/>
</dbReference>
<dbReference type="SMART" id="SM00248">
    <property type="entry name" value="ANK"/>
    <property type="match status" value="12"/>
</dbReference>
<protein>
    <recommendedName>
        <fullName evidence="4">Nephrocystin 3-like N-terminal domain-containing protein</fullName>
    </recommendedName>
</protein>
<dbReference type="Gene3D" id="3.40.50.300">
    <property type="entry name" value="P-loop containing nucleotide triphosphate hydrolases"/>
    <property type="match status" value="1"/>
</dbReference>
<keyword evidence="2 3" id="KW-0040">ANK repeat</keyword>
<dbReference type="EMBL" id="CAJPDQ010000005">
    <property type="protein sequence ID" value="CAF9910503.1"/>
    <property type="molecule type" value="Genomic_DNA"/>
</dbReference>
<dbReference type="InterPro" id="IPR050889">
    <property type="entry name" value="Dendritic_Spine_Reg/Scaffold"/>
</dbReference>
<evidence type="ECO:0000313" key="5">
    <source>
        <dbReference type="EMBL" id="CAF9910503.1"/>
    </source>
</evidence>
<keyword evidence="1" id="KW-0677">Repeat</keyword>
<evidence type="ECO:0000256" key="2">
    <source>
        <dbReference type="ARBA" id="ARBA00023043"/>
    </source>
</evidence>
<comment type="caution">
    <text evidence="5">The sequence shown here is derived from an EMBL/GenBank/DDBJ whole genome shotgun (WGS) entry which is preliminary data.</text>
</comment>
<dbReference type="PROSITE" id="PS50088">
    <property type="entry name" value="ANK_REPEAT"/>
    <property type="match status" value="5"/>
</dbReference>
<dbReference type="InterPro" id="IPR056884">
    <property type="entry name" value="NPHP3-like_N"/>
</dbReference>
<evidence type="ECO:0000313" key="6">
    <source>
        <dbReference type="Proteomes" id="UP000664169"/>
    </source>
</evidence>
<evidence type="ECO:0000256" key="1">
    <source>
        <dbReference type="ARBA" id="ARBA00022737"/>
    </source>
</evidence>